<evidence type="ECO:0000256" key="1">
    <source>
        <dbReference type="SAM" id="MobiDB-lite"/>
    </source>
</evidence>
<dbReference type="Gene3D" id="3.30.750.140">
    <property type="match status" value="1"/>
</dbReference>
<dbReference type="CDD" id="cd17470">
    <property type="entry name" value="T3SS_Flik_C"/>
    <property type="match status" value="1"/>
</dbReference>
<feature type="compositionally biased region" description="Low complexity" evidence="1">
    <location>
        <begin position="41"/>
        <end position="54"/>
    </location>
</feature>
<reference evidence="3 4" key="1">
    <citation type="submission" date="2023-07" db="EMBL/GenBank/DDBJ databases">
        <title>Genomic Encyclopedia of Type Strains, Phase IV (KMG-IV): sequencing the most valuable type-strain genomes for metagenomic binning, comparative biology and taxonomic classification.</title>
        <authorList>
            <person name="Goeker M."/>
        </authorList>
    </citation>
    <scope>NUCLEOTIDE SEQUENCE [LARGE SCALE GENOMIC DNA]</scope>
    <source>
        <strain evidence="3 4">DSM 2457</strain>
    </source>
</reference>
<keyword evidence="3" id="KW-0966">Cell projection</keyword>
<dbReference type="Proteomes" id="UP001224682">
    <property type="component" value="Unassembled WGS sequence"/>
</dbReference>
<keyword evidence="3" id="KW-0969">Cilium</keyword>
<feature type="compositionally biased region" description="Low complexity" evidence="1">
    <location>
        <begin position="293"/>
        <end position="308"/>
    </location>
</feature>
<evidence type="ECO:0000259" key="2">
    <source>
        <dbReference type="Pfam" id="PF02120"/>
    </source>
</evidence>
<feature type="region of interest" description="Disordered" evidence="1">
    <location>
        <begin position="370"/>
        <end position="521"/>
    </location>
</feature>
<dbReference type="EMBL" id="JAUSUI010000008">
    <property type="protein sequence ID" value="MDQ0304571.1"/>
    <property type="molecule type" value="Genomic_DNA"/>
</dbReference>
<proteinExistence type="predicted"/>
<gene>
    <name evidence="3" type="ORF">J2S75_003616</name>
</gene>
<feature type="compositionally biased region" description="Low complexity" evidence="1">
    <location>
        <begin position="504"/>
        <end position="521"/>
    </location>
</feature>
<organism evidence="3 4">
    <name type="scientific">Ancylobacter polymorphus</name>
    <dbReference type="NCBI Taxonomy" id="223390"/>
    <lineage>
        <taxon>Bacteria</taxon>
        <taxon>Pseudomonadati</taxon>
        <taxon>Pseudomonadota</taxon>
        <taxon>Alphaproteobacteria</taxon>
        <taxon>Hyphomicrobiales</taxon>
        <taxon>Xanthobacteraceae</taxon>
        <taxon>Ancylobacter</taxon>
    </lineage>
</organism>
<feature type="region of interest" description="Disordered" evidence="1">
    <location>
        <begin position="1"/>
        <end position="25"/>
    </location>
</feature>
<keyword evidence="3" id="KW-0282">Flagellum</keyword>
<keyword evidence="4" id="KW-1185">Reference proteome</keyword>
<feature type="region of interest" description="Disordered" evidence="1">
    <location>
        <begin position="122"/>
        <end position="308"/>
    </location>
</feature>
<feature type="domain" description="Flagellar hook-length control protein-like C-terminal" evidence="2">
    <location>
        <begin position="556"/>
        <end position="626"/>
    </location>
</feature>
<evidence type="ECO:0000313" key="3">
    <source>
        <dbReference type="EMBL" id="MDQ0304571.1"/>
    </source>
</evidence>
<feature type="compositionally biased region" description="Low complexity" evidence="1">
    <location>
        <begin position="75"/>
        <end position="85"/>
    </location>
</feature>
<dbReference type="InterPro" id="IPR021136">
    <property type="entry name" value="Flagellar_hook_control-like_C"/>
</dbReference>
<dbReference type="Pfam" id="PF02120">
    <property type="entry name" value="Flg_hook"/>
    <property type="match status" value="1"/>
</dbReference>
<name>A0ABU0BGY4_9HYPH</name>
<feature type="compositionally biased region" description="Low complexity" evidence="1">
    <location>
        <begin position="211"/>
        <end position="220"/>
    </location>
</feature>
<protein>
    <submittedName>
        <fullName evidence="3">Flagellar hook-length control protein FliK</fullName>
    </submittedName>
</protein>
<feature type="compositionally biased region" description="Low complexity" evidence="1">
    <location>
        <begin position="673"/>
        <end position="685"/>
    </location>
</feature>
<feature type="region of interest" description="Disordered" evidence="1">
    <location>
        <begin position="41"/>
        <end position="103"/>
    </location>
</feature>
<feature type="compositionally biased region" description="Low complexity" evidence="1">
    <location>
        <begin position="152"/>
        <end position="175"/>
    </location>
</feature>
<evidence type="ECO:0000313" key="4">
    <source>
        <dbReference type="Proteomes" id="UP001224682"/>
    </source>
</evidence>
<feature type="region of interest" description="Disordered" evidence="1">
    <location>
        <begin position="622"/>
        <end position="685"/>
    </location>
</feature>
<comment type="caution">
    <text evidence="3">The sequence shown here is derived from an EMBL/GenBank/DDBJ whole genome shotgun (WGS) entry which is preliminary data.</text>
</comment>
<dbReference type="RefSeq" id="WP_307021885.1">
    <property type="nucleotide sequence ID" value="NZ_JAUSUI010000008.1"/>
</dbReference>
<accession>A0ABU0BGY4</accession>
<feature type="compositionally biased region" description="Low complexity" evidence="1">
    <location>
        <begin position="391"/>
        <end position="430"/>
    </location>
</feature>
<dbReference type="InterPro" id="IPR038610">
    <property type="entry name" value="FliK-like_C_sf"/>
</dbReference>
<sequence>MIPVPLNAARTATADDLPGRAERGDGGDAFAALLAELDGRPAAAPEASAPSAGPRAERSTLPAPRFGAPVRLEAAETTPAPEQAPDQAAVPANPIPGTERPPAAMDLGALLARSARPAAVVPSAARPFGEPPASGAGETPRENGPAMPRSTPAAETALARPAAPGTVAHILSTPAAPLPASPSILPLPNGEAETVAQMPSAARPDRDAEAGEGAPAPAAPRSMAGDETSPRPERTRPSSSPAPVRADATRLFSPRPEATPASSEEDGAPRPLPVEAGRSAPARSSDRPEERTPVVPAAANDAAPSTSPLPAAMLATLLPAPSALPQEADVPEGTSDSAMVATLEEGATPDEAPVPSAKVVLCETHFAPVLPREAGPTPPAVPDQTPAAPRPSLALPQAAEAEAQAAAVAVPAATVAAASASAASALAASEGPAFDRPVPTSNERRPAARVVDISAQAGEAPPPSTDTAPPEERPAARMPVRATAGAERVRGASEVATETPTPAPVASDTAATPAPVAAPAGAAPSPAAVQLGSILAEAVRAEAPGSSAAGAAIPARGPVRVLEIQLRPLELGLVTVRLRTGRNGLEIHVHAARAETAHLLEQDRASLIATLADADAGPLDLTISQTGLPPRLTGEDAFAPVDWERREGNGSREGNSGDSDPRRRRRQDEDAAFRAADGGAADQQP</sequence>